<evidence type="ECO:0000256" key="1">
    <source>
        <dbReference type="SAM" id="SignalP"/>
    </source>
</evidence>
<evidence type="ECO:0000313" key="2">
    <source>
        <dbReference type="EMBL" id="HIX44630.1"/>
    </source>
</evidence>
<dbReference type="AlphaFoldDB" id="A0A9D1VPL7"/>
<evidence type="ECO:0000313" key="3">
    <source>
        <dbReference type="Proteomes" id="UP000824246"/>
    </source>
</evidence>
<gene>
    <name evidence="2" type="ORF">H9982_00240</name>
</gene>
<dbReference type="EMBL" id="DXFB01000006">
    <property type="protein sequence ID" value="HIX44630.1"/>
    <property type="molecule type" value="Genomic_DNA"/>
</dbReference>
<feature type="chain" id="PRO_5038583370" evidence="1">
    <location>
        <begin position="21"/>
        <end position="153"/>
    </location>
</feature>
<reference evidence="2" key="2">
    <citation type="submission" date="2021-04" db="EMBL/GenBank/DDBJ databases">
        <authorList>
            <person name="Gilroy R."/>
        </authorList>
    </citation>
    <scope>NUCLEOTIDE SEQUENCE</scope>
    <source>
        <strain evidence="2">ChiHjej12B11-16260</strain>
    </source>
</reference>
<dbReference type="Pfam" id="PF14060">
    <property type="entry name" value="DUF4252"/>
    <property type="match status" value="1"/>
</dbReference>
<proteinExistence type="predicted"/>
<protein>
    <submittedName>
        <fullName evidence="2">DUF4252 domain-containing protein</fullName>
    </submittedName>
</protein>
<keyword evidence="1" id="KW-0732">Signal</keyword>
<comment type="caution">
    <text evidence="2">The sequence shown here is derived from an EMBL/GenBank/DDBJ whole genome shotgun (WGS) entry which is preliminary data.</text>
</comment>
<accession>A0A9D1VPL7</accession>
<organism evidence="2 3">
    <name type="scientific">Candidatus Barnesiella excrementipullorum</name>
    <dbReference type="NCBI Taxonomy" id="2838479"/>
    <lineage>
        <taxon>Bacteria</taxon>
        <taxon>Pseudomonadati</taxon>
        <taxon>Bacteroidota</taxon>
        <taxon>Bacteroidia</taxon>
        <taxon>Bacteroidales</taxon>
        <taxon>Barnesiellaceae</taxon>
        <taxon>Barnesiella</taxon>
    </lineage>
</organism>
<name>A0A9D1VPL7_9BACT</name>
<dbReference type="InterPro" id="IPR025348">
    <property type="entry name" value="DUF4252"/>
</dbReference>
<dbReference type="Proteomes" id="UP000824246">
    <property type="component" value="Unassembled WGS sequence"/>
</dbReference>
<reference evidence="2" key="1">
    <citation type="journal article" date="2021" name="PeerJ">
        <title>Extensive microbial diversity within the chicken gut microbiome revealed by metagenomics and culture.</title>
        <authorList>
            <person name="Gilroy R."/>
            <person name="Ravi A."/>
            <person name="Getino M."/>
            <person name="Pursley I."/>
            <person name="Horton D.L."/>
            <person name="Alikhan N.F."/>
            <person name="Baker D."/>
            <person name="Gharbi K."/>
            <person name="Hall N."/>
            <person name="Watson M."/>
            <person name="Adriaenssens E.M."/>
            <person name="Foster-Nyarko E."/>
            <person name="Jarju S."/>
            <person name="Secka A."/>
            <person name="Antonio M."/>
            <person name="Oren A."/>
            <person name="Chaudhuri R.R."/>
            <person name="La Ragione R."/>
            <person name="Hildebrand F."/>
            <person name="Pallen M.J."/>
        </authorList>
    </citation>
    <scope>NUCLEOTIDE SEQUENCE</scope>
    <source>
        <strain evidence="2">ChiHjej12B11-16260</strain>
    </source>
</reference>
<feature type="signal peptide" evidence="1">
    <location>
        <begin position="1"/>
        <end position="20"/>
    </location>
</feature>
<sequence length="153" mass="16989">MMRKIILCIALLIAAVSGYAAGIDTLYKDFADQPGAEGYKVGKFLLAMAKPLNKSLRGLDLVEMVDLENCSSAVKRQFEERIAQIDTTKYTKAVSENSDGSKTAVYMVIKEEAIREILIVMQGKECGFVYMKGKLKPEDLQELQNMNKIGTPE</sequence>